<sequence length="531" mass="59891">MHFFLILFFLLRKGFSQEAERSNAGIYFRLNQKAVNYIANLTEEAMPQILEKMQFPTQQAGPAIISQLTIERFQRPIIEADFVENRGVSAQVILPLIKVSANAEVDIFLILSTNETFEIEFKNLTINMDVYFARDPIKNRNIIEIPNCNVTAFSFKGIFNQSLQLHLFQDMIKDMVTNMLQDKICQTTLDAIKYVDEQEIQPTPKTTPPPAENAAGGMASGFGSSLCAIDRIETDEDDEETPITTKAPLNSHPVTWGVDLTLNYPPKFSKDDVVFGVDGGVLLNEKSALDVEKPHQLNTSLLDEKMIGILLSDYIPNTLLSHLYDGGLGNYTERIYADRVPKFARGLAKLFCAKCFLEITANLTEKPRMQIDKRLGARLAISGNVSLTFQSSQKVHDLLYADVTLHITLKPSIRHSRLYGDISLTNVDLNVKDIGMGGLLAFPLEKVANVIVPRALWPQVKKRLRFALNKRGVQLPIICGVEFESMTLDYTNHAVVLNTDFTFDLPRFIRKFRLYLQEKGKQGLPVPQWKS</sequence>
<dbReference type="WBParaSite" id="MBELARI_LOCUS14791">
    <property type="protein sequence ID" value="MBELARI_LOCUS14791"/>
    <property type="gene ID" value="MBELARI_LOCUS14791"/>
</dbReference>
<dbReference type="AlphaFoldDB" id="A0AAF3EL75"/>
<dbReference type="PANTHER" id="PTHR10504:SF136">
    <property type="entry name" value="NOSE RESISTANT TO FLUOXETINE PROTEIN 5"/>
    <property type="match status" value="1"/>
</dbReference>
<dbReference type="InterPro" id="IPR001124">
    <property type="entry name" value="Lipid-bd_serum_glycop_C"/>
</dbReference>
<organism evidence="6 7">
    <name type="scientific">Mesorhabditis belari</name>
    <dbReference type="NCBI Taxonomy" id="2138241"/>
    <lineage>
        <taxon>Eukaryota</taxon>
        <taxon>Metazoa</taxon>
        <taxon>Ecdysozoa</taxon>
        <taxon>Nematoda</taxon>
        <taxon>Chromadorea</taxon>
        <taxon>Rhabditida</taxon>
        <taxon>Rhabditina</taxon>
        <taxon>Rhabditomorpha</taxon>
        <taxon>Rhabditoidea</taxon>
        <taxon>Rhabditidae</taxon>
        <taxon>Mesorhabditinae</taxon>
        <taxon>Mesorhabditis</taxon>
    </lineage>
</organism>
<feature type="signal peptide" evidence="3">
    <location>
        <begin position="1"/>
        <end position="16"/>
    </location>
</feature>
<dbReference type="SUPFAM" id="SSF55394">
    <property type="entry name" value="Bactericidal permeability-increasing protein, BPI"/>
    <property type="match status" value="2"/>
</dbReference>
<keyword evidence="6" id="KW-1185">Reference proteome</keyword>
<evidence type="ECO:0000256" key="1">
    <source>
        <dbReference type="ARBA" id="ARBA00007292"/>
    </source>
</evidence>
<feature type="domain" description="Lipid-binding serum glycoprotein N-terminal" evidence="4">
    <location>
        <begin position="29"/>
        <end position="255"/>
    </location>
</feature>
<dbReference type="GO" id="GO:0005615">
    <property type="term" value="C:extracellular space"/>
    <property type="evidence" value="ECO:0007669"/>
    <property type="project" value="TreeGrafter"/>
</dbReference>
<dbReference type="Gene3D" id="3.15.10.10">
    <property type="entry name" value="Bactericidal permeability-increasing protein, domain 1"/>
    <property type="match status" value="1"/>
</dbReference>
<keyword evidence="2" id="KW-1015">Disulfide bond</keyword>
<comment type="similarity">
    <text evidence="1">Belongs to the BPI/LBP/Plunc superfamily. BPI/LBP family.</text>
</comment>
<dbReference type="SMART" id="SM00328">
    <property type="entry name" value="BPI1"/>
    <property type="match status" value="1"/>
</dbReference>
<dbReference type="SMART" id="SM00329">
    <property type="entry name" value="BPI2"/>
    <property type="match status" value="1"/>
</dbReference>
<evidence type="ECO:0000313" key="6">
    <source>
        <dbReference type="Proteomes" id="UP000887575"/>
    </source>
</evidence>
<reference evidence="7" key="1">
    <citation type="submission" date="2024-02" db="UniProtKB">
        <authorList>
            <consortium name="WormBaseParasite"/>
        </authorList>
    </citation>
    <scope>IDENTIFICATION</scope>
</reference>
<dbReference type="Pfam" id="PF01273">
    <property type="entry name" value="LBP_BPI_CETP"/>
    <property type="match status" value="1"/>
</dbReference>
<evidence type="ECO:0000259" key="5">
    <source>
        <dbReference type="SMART" id="SM00329"/>
    </source>
</evidence>
<dbReference type="PANTHER" id="PTHR10504">
    <property type="entry name" value="BACTERICIDAL PERMEABILITY-INCREASING BPI PROTEIN-RELATED"/>
    <property type="match status" value="1"/>
</dbReference>
<dbReference type="Pfam" id="PF02886">
    <property type="entry name" value="LBP_BPI_CETP_C"/>
    <property type="match status" value="1"/>
</dbReference>
<evidence type="ECO:0000256" key="2">
    <source>
        <dbReference type="ARBA" id="ARBA00023157"/>
    </source>
</evidence>
<protein>
    <submittedName>
        <fullName evidence="7">Uncharacterized protein</fullName>
    </submittedName>
</protein>
<evidence type="ECO:0000259" key="4">
    <source>
        <dbReference type="SMART" id="SM00328"/>
    </source>
</evidence>
<evidence type="ECO:0000313" key="7">
    <source>
        <dbReference type="WBParaSite" id="MBELARI_LOCUS14791"/>
    </source>
</evidence>
<evidence type="ECO:0000256" key="3">
    <source>
        <dbReference type="SAM" id="SignalP"/>
    </source>
</evidence>
<dbReference type="Gene3D" id="3.15.20.10">
    <property type="entry name" value="Bactericidal permeability-increasing protein, domain 2"/>
    <property type="match status" value="1"/>
</dbReference>
<dbReference type="GO" id="GO:0008289">
    <property type="term" value="F:lipid binding"/>
    <property type="evidence" value="ECO:0007669"/>
    <property type="project" value="InterPro"/>
</dbReference>
<dbReference type="InterPro" id="IPR017943">
    <property type="entry name" value="Bactericidal_perm-incr_a/b_dom"/>
</dbReference>
<feature type="domain" description="Lipid-binding serum glycoprotein C-terminal" evidence="5">
    <location>
        <begin position="301"/>
        <end position="499"/>
    </location>
</feature>
<feature type="chain" id="PRO_5042165547" evidence="3">
    <location>
        <begin position="17"/>
        <end position="531"/>
    </location>
</feature>
<dbReference type="Proteomes" id="UP000887575">
    <property type="component" value="Unassembled WGS sequence"/>
</dbReference>
<accession>A0AAF3EL75</accession>
<dbReference type="InterPro" id="IPR032942">
    <property type="entry name" value="BPI/LBP/Plunc"/>
</dbReference>
<dbReference type="InterPro" id="IPR017942">
    <property type="entry name" value="Lipid-bd_serum_glycop_N"/>
</dbReference>
<keyword evidence="3" id="KW-0732">Signal</keyword>
<proteinExistence type="inferred from homology"/>
<name>A0AAF3EL75_9BILA</name>